<accession>A0A545TIY1</accession>
<dbReference type="EMBL" id="VIKR01000001">
    <property type="protein sequence ID" value="TQV77182.1"/>
    <property type="molecule type" value="Genomic_DNA"/>
</dbReference>
<dbReference type="AlphaFoldDB" id="A0A545TIY1"/>
<evidence type="ECO:0000313" key="2">
    <source>
        <dbReference type="Proteomes" id="UP000317839"/>
    </source>
</evidence>
<organism evidence="1 2">
    <name type="scientific">Aliikangiella marina</name>
    <dbReference type="NCBI Taxonomy" id="1712262"/>
    <lineage>
        <taxon>Bacteria</taxon>
        <taxon>Pseudomonadati</taxon>
        <taxon>Pseudomonadota</taxon>
        <taxon>Gammaproteobacteria</taxon>
        <taxon>Oceanospirillales</taxon>
        <taxon>Pleioneaceae</taxon>
        <taxon>Aliikangiella</taxon>
    </lineage>
</organism>
<dbReference type="OrthoDB" id="6195916at2"/>
<dbReference type="RefSeq" id="WP_142888542.1">
    <property type="nucleotide sequence ID" value="NZ_VIKR01000001.1"/>
</dbReference>
<reference evidence="1 2" key="1">
    <citation type="submission" date="2019-06" db="EMBL/GenBank/DDBJ databases">
        <title>Draft genome of Aliikangiella marina GYP-15.</title>
        <authorList>
            <person name="Wang G."/>
        </authorList>
    </citation>
    <scope>NUCLEOTIDE SEQUENCE [LARGE SCALE GENOMIC DNA]</scope>
    <source>
        <strain evidence="1 2">GYP-15</strain>
    </source>
</reference>
<keyword evidence="2" id="KW-1185">Reference proteome</keyword>
<sequence length="152" mass="18014">MKYSAEDYNFLIYVLKKNIISYKELIDWSYTQYTDEGIDPFVEKIVLSSDLGEVVKLIQDSFCVYGDIDEKTLLGEISHKYYQGELNMRKAVQIVLYDWDIKLSKEDESNLYIADDYFDWHPNPEKMAAEIVNDFFNPYRPIYEALLLKFKA</sequence>
<gene>
    <name evidence="1" type="ORF">FLL45_04340</name>
</gene>
<protein>
    <submittedName>
        <fullName evidence="1">Uncharacterized protein</fullName>
    </submittedName>
</protein>
<evidence type="ECO:0000313" key="1">
    <source>
        <dbReference type="EMBL" id="TQV77182.1"/>
    </source>
</evidence>
<comment type="caution">
    <text evidence="1">The sequence shown here is derived from an EMBL/GenBank/DDBJ whole genome shotgun (WGS) entry which is preliminary data.</text>
</comment>
<proteinExistence type="predicted"/>
<name>A0A545TIY1_9GAMM</name>
<dbReference type="Proteomes" id="UP000317839">
    <property type="component" value="Unassembled WGS sequence"/>
</dbReference>